<evidence type="ECO:0000313" key="3">
    <source>
        <dbReference type="EMBL" id="AWI79373.1"/>
    </source>
</evidence>
<organism evidence="3 4">
    <name type="scientific">Parazoarcus communis</name>
    <dbReference type="NCBI Taxonomy" id="41977"/>
    <lineage>
        <taxon>Bacteria</taxon>
        <taxon>Pseudomonadati</taxon>
        <taxon>Pseudomonadota</taxon>
        <taxon>Betaproteobacteria</taxon>
        <taxon>Rhodocyclales</taxon>
        <taxon>Zoogloeaceae</taxon>
        <taxon>Parazoarcus</taxon>
    </lineage>
</organism>
<evidence type="ECO:0000259" key="1">
    <source>
        <dbReference type="PROSITE" id="PS50112"/>
    </source>
</evidence>
<dbReference type="Pfam" id="PF08447">
    <property type="entry name" value="PAS_3"/>
    <property type="match status" value="1"/>
</dbReference>
<gene>
    <name evidence="3" type="ORF">CEW87_08315</name>
</gene>
<feature type="domain" description="PAC" evidence="2">
    <location>
        <begin position="385"/>
        <end position="437"/>
    </location>
</feature>
<dbReference type="PROSITE" id="PS50113">
    <property type="entry name" value="PAC"/>
    <property type="match status" value="1"/>
</dbReference>
<dbReference type="Gene3D" id="3.30.450.20">
    <property type="entry name" value="PAS domain"/>
    <property type="match status" value="3"/>
</dbReference>
<dbReference type="InterPro" id="IPR000014">
    <property type="entry name" value="PAS"/>
</dbReference>
<name>A0A2U8H1C8_9RHOO</name>
<dbReference type="PANTHER" id="PTHR44757">
    <property type="entry name" value="DIGUANYLATE CYCLASE DGCP"/>
    <property type="match status" value="1"/>
</dbReference>
<dbReference type="InterPro" id="IPR001610">
    <property type="entry name" value="PAC"/>
</dbReference>
<dbReference type="InterPro" id="IPR000160">
    <property type="entry name" value="GGDEF_dom"/>
</dbReference>
<dbReference type="InterPro" id="IPR013655">
    <property type="entry name" value="PAS_fold_3"/>
</dbReference>
<dbReference type="SUPFAM" id="SSF55073">
    <property type="entry name" value="Nucleotide cyclase"/>
    <property type="match status" value="1"/>
</dbReference>
<dbReference type="Proteomes" id="UP000244902">
    <property type="component" value="Chromosome"/>
</dbReference>
<evidence type="ECO:0000259" key="2">
    <source>
        <dbReference type="PROSITE" id="PS50113"/>
    </source>
</evidence>
<dbReference type="PANTHER" id="PTHR44757:SF2">
    <property type="entry name" value="BIOFILM ARCHITECTURE MAINTENANCE PROTEIN MBAA"/>
    <property type="match status" value="1"/>
</dbReference>
<dbReference type="InterPro" id="IPR013656">
    <property type="entry name" value="PAS_4"/>
</dbReference>
<proteinExistence type="predicted"/>
<dbReference type="InterPro" id="IPR029787">
    <property type="entry name" value="Nucleotide_cyclase"/>
</dbReference>
<dbReference type="SMART" id="SM00091">
    <property type="entry name" value="PAS"/>
    <property type="match status" value="3"/>
</dbReference>
<accession>A0A2U8H1C8</accession>
<dbReference type="Pfam" id="PF13426">
    <property type="entry name" value="PAS_9"/>
    <property type="match status" value="1"/>
</dbReference>
<dbReference type="Gene3D" id="3.30.70.270">
    <property type="match status" value="1"/>
</dbReference>
<reference evidence="3 4" key="1">
    <citation type="submission" date="2017-06" db="EMBL/GenBank/DDBJ databases">
        <title>Azoarcus sp. TSNA42 complete genome sequence.</title>
        <authorList>
            <person name="Woo J.-H."/>
            <person name="Kim H.-S."/>
        </authorList>
    </citation>
    <scope>NUCLEOTIDE SEQUENCE [LARGE SCALE GENOMIC DNA]</scope>
    <source>
        <strain evidence="3 4">TSNA42</strain>
    </source>
</reference>
<protein>
    <recommendedName>
        <fullName evidence="5">Sensor domain-containing diguanylate cyclase</fullName>
    </recommendedName>
</protein>
<dbReference type="SMART" id="SM00267">
    <property type="entry name" value="GGDEF"/>
    <property type="match status" value="1"/>
</dbReference>
<dbReference type="CDD" id="cd00130">
    <property type="entry name" value="PAS"/>
    <property type="match status" value="3"/>
</dbReference>
<dbReference type="InterPro" id="IPR035965">
    <property type="entry name" value="PAS-like_dom_sf"/>
</dbReference>
<dbReference type="SUPFAM" id="SSF55785">
    <property type="entry name" value="PYP-like sensor domain (PAS domain)"/>
    <property type="match status" value="3"/>
</dbReference>
<dbReference type="NCBIfam" id="TIGR00229">
    <property type="entry name" value="sensory_box"/>
    <property type="match status" value="2"/>
</dbReference>
<feature type="domain" description="PAS" evidence="1">
    <location>
        <begin position="307"/>
        <end position="382"/>
    </location>
</feature>
<sequence>MTLYLIATLLACSTALLVLGDGSDTSPLLWMLAMIPLLTWIALRHGARHGRSSPTTDALSALQSLSRFAEHSGQPALLLEGGNIANANRALLKLIGLEDRGDELVGMPLDNIVHPKHHRRLAALFSPGADNSDAGTLSLMRADGTPWPARVSVFQGHSSQLTLLQFSAPQDGPVNSGHEYLQATRLTHFSREILFSLDAQMQLSYANAQWEHSTGRSVAESLQQPLLSIFHSDDRAALGTGLRQLQAGKRDNLTLEVRIRATRAHAARWVELRAWPMPLPALGETGVSGILLDIDQRRRGEEALRAQRRGLHTMLDNLPGMIYRGQNDRNWTMEFVSEGCFELTGYTPLELVDNHSACFAEMIHEEDRDFVWNFVQMRLDRRERYELSYRIVDRDGQTRWVWEQGRGIYSSRGEFLGLEGFITDVSASRGAQEEARRRLFFDNATGLMNLSLFLDRLQHLYRHAAIADYPFALIHIEIETITEIAEHYGPAMSERVSVEIGKRLRLAQSDCNGVARHAGGFAVLISDFRPQTLSWAGPPSAEPSSAAGLLHLAHALAAEISRPLRIDAHSLSLSARFGIATEREAHADANAMLEQAARHDHPGALTPPPEQAH</sequence>
<dbReference type="AlphaFoldDB" id="A0A2U8H1C8"/>
<dbReference type="EMBL" id="CP022188">
    <property type="protein sequence ID" value="AWI79373.1"/>
    <property type="molecule type" value="Genomic_DNA"/>
</dbReference>
<dbReference type="Pfam" id="PF08448">
    <property type="entry name" value="PAS_4"/>
    <property type="match status" value="1"/>
</dbReference>
<evidence type="ECO:0008006" key="5">
    <source>
        <dbReference type="Google" id="ProtNLM"/>
    </source>
</evidence>
<dbReference type="PROSITE" id="PS50112">
    <property type="entry name" value="PAS"/>
    <property type="match status" value="1"/>
</dbReference>
<dbReference type="InterPro" id="IPR000700">
    <property type="entry name" value="PAS-assoc_C"/>
</dbReference>
<dbReference type="OrthoDB" id="344644at2"/>
<dbReference type="InterPro" id="IPR052155">
    <property type="entry name" value="Biofilm_reg_signaling"/>
</dbReference>
<dbReference type="InterPro" id="IPR043128">
    <property type="entry name" value="Rev_trsase/Diguanyl_cyclase"/>
</dbReference>
<dbReference type="RefSeq" id="WP_108972265.1">
    <property type="nucleotide sequence ID" value="NZ_CP022188.1"/>
</dbReference>
<dbReference type="Pfam" id="PF00990">
    <property type="entry name" value="GGDEF"/>
    <property type="match status" value="1"/>
</dbReference>
<dbReference type="SMART" id="SM00086">
    <property type="entry name" value="PAC"/>
    <property type="match status" value="2"/>
</dbReference>
<evidence type="ECO:0000313" key="4">
    <source>
        <dbReference type="Proteomes" id="UP000244902"/>
    </source>
</evidence>